<feature type="domain" description="Clp1 C-terminal" evidence="7">
    <location>
        <begin position="316"/>
        <end position="438"/>
    </location>
</feature>
<dbReference type="FunFam" id="2.60.120.1030:FF:000001">
    <property type="entry name" value="Protein CLP1 homolog 5"/>
    <property type="match status" value="1"/>
</dbReference>
<evidence type="ECO:0000259" key="8">
    <source>
        <dbReference type="Pfam" id="PF16573"/>
    </source>
</evidence>
<dbReference type="InterPro" id="IPR045116">
    <property type="entry name" value="Clp1/Grc3"/>
</dbReference>
<dbReference type="InterPro" id="IPR032319">
    <property type="entry name" value="CLP1_P"/>
</dbReference>
<dbReference type="InterPro" id="IPR032324">
    <property type="entry name" value="Clp1_N"/>
</dbReference>
<dbReference type="InterPro" id="IPR038239">
    <property type="entry name" value="Clp1_N_sf"/>
</dbReference>
<protein>
    <recommendedName>
        <fullName evidence="6">Protein CLP1 homolog</fullName>
    </recommendedName>
</protein>
<evidence type="ECO:0000259" key="9">
    <source>
        <dbReference type="Pfam" id="PF16575"/>
    </source>
</evidence>
<comment type="similarity">
    <text evidence="6">Belongs to the Clp1 family. Clp1 subfamily.</text>
</comment>
<dbReference type="SUPFAM" id="SSF52540">
    <property type="entry name" value="P-loop containing nucleoside triphosphate hydrolases"/>
    <property type="match status" value="2"/>
</dbReference>
<evidence type="ECO:0000256" key="2">
    <source>
        <dbReference type="ARBA" id="ARBA00022664"/>
    </source>
</evidence>
<dbReference type="GO" id="GO:0031124">
    <property type="term" value="P:mRNA 3'-end processing"/>
    <property type="evidence" value="ECO:0007669"/>
    <property type="project" value="UniProtKB-UniRule"/>
</dbReference>
<dbReference type="OrthoDB" id="258143at2759"/>
<sequence>MSSRTEVVLAREAEYRVEVPPQTEVSVRLKSGSAELFGVELAIDHEYVFRDRKVAIFTWYGCTLEVNGAPEVAYTSEETPMDSYLNIHSQLQRCRELAKAKHAAGPRVLVCGPVDSGKSTLTQILVNYALRLGEKPTLVELDVGHGCLSVPGTLSASPLDMNSLSVEEDFVLTNPLAYFYGHAMSSDNVELFRYQQQQLAKTVKRRLENDAQVNASGCVINTCGWVDGAGFDLLVHAIKDFEVDVVLVIGQDRLYSRLQSTLTGVHANGVDRSIVKLSRSDGVVPRNSKLRSALRISCIREYFYGAHSLSVAIPTLSPCINEFSFDDVSFFAIKDMKVSDVMLPVGQVETQTDRLRAVPVEKTADLGHSLAAVAHPPHGQGASSSSSTDMSWLLGAPAVGFVFIKEVRVAEQKVVLLVPSPGPLPSRNLLVGSIKWME</sequence>
<dbReference type="EMBL" id="QLLG01000259">
    <property type="protein sequence ID" value="RMX65256.1"/>
    <property type="molecule type" value="Genomic_DNA"/>
</dbReference>
<evidence type="ECO:0000259" key="7">
    <source>
        <dbReference type="Pfam" id="PF06807"/>
    </source>
</evidence>
<dbReference type="GO" id="GO:0006388">
    <property type="term" value="P:tRNA splicing, via endonucleolytic cleavage and ligation"/>
    <property type="evidence" value="ECO:0007669"/>
    <property type="project" value="TreeGrafter"/>
</dbReference>
<dbReference type="Pfam" id="PF16575">
    <property type="entry name" value="CLP1_P"/>
    <property type="match status" value="1"/>
</dbReference>
<feature type="binding site" evidence="6">
    <location>
        <begin position="115"/>
        <end position="120"/>
    </location>
    <ligand>
        <name>ATP</name>
        <dbReference type="ChEBI" id="CHEBI:30616"/>
    </ligand>
</feature>
<dbReference type="GO" id="GO:0005849">
    <property type="term" value="C:mRNA cleavage factor complex"/>
    <property type="evidence" value="ECO:0007669"/>
    <property type="project" value="InterPro"/>
</dbReference>
<keyword evidence="11" id="KW-1185">Reference proteome</keyword>
<dbReference type="Gene3D" id="3.40.50.300">
    <property type="entry name" value="P-loop containing nucleotide triphosphate hydrolases"/>
    <property type="match status" value="1"/>
</dbReference>
<dbReference type="Pfam" id="PF06807">
    <property type="entry name" value="Clp1"/>
    <property type="match status" value="1"/>
</dbReference>
<dbReference type="InterPro" id="IPR038238">
    <property type="entry name" value="Clp1_C_sf"/>
</dbReference>
<evidence type="ECO:0000313" key="11">
    <source>
        <dbReference type="Proteomes" id="UP000282087"/>
    </source>
</evidence>
<dbReference type="FunFam" id="3.40.50.300:FF:002526">
    <property type="entry name" value="Protein CLP1 homolog"/>
    <property type="match status" value="1"/>
</dbReference>
<dbReference type="InterPro" id="IPR010655">
    <property type="entry name" value="Clp1_C"/>
</dbReference>
<keyword evidence="4 6" id="KW-0067">ATP-binding</keyword>
<keyword evidence="5 6" id="KW-0539">Nucleus</keyword>
<evidence type="ECO:0000256" key="5">
    <source>
        <dbReference type="ARBA" id="ARBA00023242"/>
    </source>
</evidence>
<evidence type="ECO:0000256" key="1">
    <source>
        <dbReference type="ARBA" id="ARBA00004123"/>
    </source>
</evidence>
<dbReference type="HAMAP" id="MF_03035">
    <property type="entry name" value="Clp1"/>
    <property type="match status" value="1"/>
</dbReference>
<evidence type="ECO:0000256" key="3">
    <source>
        <dbReference type="ARBA" id="ARBA00022741"/>
    </source>
</evidence>
<comment type="subcellular location">
    <subcellularLocation>
        <location evidence="1 6">Nucleus</location>
    </subcellularLocation>
</comment>
<accession>A0A3M6VIE0</accession>
<gene>
    <name evidence="10" type="ORF">DD238_002519</name>
</gene>
<organism evidence="10 11">
    <name type="scientific">Peronospora effusa</name>
    <dbReference type="NCBI Taxonomy" id="542832"/>
    <lineage>
        <taxon>Eukaryota</taxon>
        <taxon>Sar</taxon>
        <taxon>Stramenopiles</taxon>
        <taxon>Oomycota</taxon>
        <taxon>Peronosporomycetes</taxon>
        <taxon>Peronosporales</taxon>
        <taxon>Peronosporaceae</taxon>
        <taxon>Peronospora</taxon>
    </lineage>
</organism>
<feature type="domain" description="Clp1 P-loop" evidence="9">
    <location>
        <begin position="112"/>
        <end position="305"/>
    </location>
</feature>
<name>A0A3M6VIE0_9STRA</name>
<evidence type="ECO:0000256" key="4">
    <source>
        <dbReference type="ARBA" id="ARBA00022840"/>
    </source>
</evidence>
<dbReference type="Pfam" id="PF16573">
    <property type="entry name" value="CLP1_N"/>
    <property type="match status" value="1"/>
</dbReference>
<feature type="domain" description="Clp1 N-terminal" evidence="8">
    <location>
        <begin position="9"/>
        <end position="97"/>
    </location>
</feature>
<dbReference type="STRING" id="542832.A0A3M6VIE0"/>
<dbReference type="Proteomes" id="UP000282087">
    <property type="component" value="Unassembled WGS sequence"/>
</dbReference>
<dbReference type="Gene3D" id="2.60.120.1030">
    <property type="entry name" value="Clp1, DNA binding domain"/>
    <property type="match status" value="1"/>
</dbReference>
<proteinExistence type="inferred from homology"/>
<keyword evidence="2 6" id="KW-0507">mRNA processing</keyword>
<feature type="binding site" evidence="6">
    <location>
        <position position="14"/>
    </location>
    <ligand>
        <name>ATP</name>
        <dbReference type="ChEBI" id="CHEBI:30616"/>
    </ligand>
</feature>
<dbReference type="Gene3D" id="2.40.30.330">
    <property type="entry name" value="Pre-mRNA cleavage complex subunit Clp1, C-terminal domain"/>
    <property type="match status" value="1"/>
</dbReference>
<evidence type="ECO:0000313" key="10">
    <source>
        <dbReference type="EMBL" id="RMX65256.1"/>
    </source>
</evidence>
<dbReference type="InterPro" id="IPR027417">
    <property type="entry name" value="P-loop_NTPase"/>
</dbReference>
<comment type="caution">
    <text evidence="10">The sequence shown here is derived from an EMBL/GenBank/DDBJ whole genome shotgun (WGS) entry which is preliminary data.</text>
</comment>
<dbReference type="PANTHER" id="PTHR12755:SF6">
    <property type="entry name" value="POLYRIBONUCLEOTIDE 5'-HYDROXYL-KINASE CLP1"/>
    <property type="match status" value="1"/>
</dbReference>
<reference evidence="10 11" key="1">
    <citation type="submission" date="2018-06" db="EMBL/GenBank/DDBJ databases">
        <title>Comparative genomics of downy mildews reveals potential adaptations to biotrophy.</title>
        <authorList>
            <person name="Fletcher K."/>
            <person name="Klosterman S.J."/>
            <person name="Derevnina L."/>
            <person name="Martin F."/>
            <person name="Koike S."/>
            <person name="Reyes Chin-Wo S."/>
            <person name="Mou B."/>
            <person name="Michelmore R."/>
        </authorList>
    </citation>
    <scope>NUCLEOTIDE SEQUENCE [LARGE SCALE GENOMIC DNA]</scope>
    <source>
        <strain evidence="10 11">R14</strain>
    </source>
</reference>
<evidence type="ECO:0000256" key="6">
    <source>
        <dbReference type="HAMAP-Rule" id="MF_03035"/>
    </source>
</evidence>
<dbReference type="GO" id="GO:0051731">
    <property type="term" value="F:polynucleotide 5'-hydroxyl-kinase activity"/>
    <property type="evidence" value="ECO:0007669"/>
    <property type="project" value="InterPro"/>
</dbReference>
<dbReference type="AlphaFoldDB" id="A0A3M6VIE0"/>
<feature type="binding site" evidence="6">
    <location>
        <position position="53"/>
    </location>
    <ligand>
        <name>ATP</name>
        <dbReference type="ChEBI" id="CHEBI:30616"/>
    </ligand>
</feature>
<dbReference type="GO" id="GO:0005524">
    <property type="term" value="F:ATP binding"/>
    <property type="evidence" value="ECO:0007669"/>
    <property type="project" value="UniProtKB-UniRule"/>
</dbReference>
<keyword evidence="3 6" id="KW-0547">Nucleotide-binding</keyword>
<dbReference type="PANTHER" id="PTHR12755">
    <property type="entry name" value="CLEAVAGE/POLYADENYLATION FACTOR IA SUBUNIT CLP1P"/>
    <property type="match status" value="1"/>
</dbReference>
<dbReference type="InterPro" id="IPR028606">
    <property type="entry name" value="Clp1"/>
</dbReference>
<comment type="function">
    <text evidence="6">Required for endonucleolytic cleavage during polyadenylation-dependent pre-mRNA 3'-end formation.</text>
</comment>